<sequence>MGICDQKNIKKSQHYFKQSTGVTPIPIVNKKKQHKRRKTITFWDAKIVQNEVGSNQKSYSPPPKLCFCSSNPGSNTEIQYGQSNSTKERLNQVNQNIQSKQTLFGEKLRFSNSLKRGQRELFKPLASNQ</sequence>
<comment type="caution">
    <text evidence="1">The sequence shown here is derived from an EMBL/GenBank/DDBJ whole genome shotgun (WGS) entry which is preliminary data.</text>
</comment>
<dbReference type="EMBL" id="CAJJDP010000096">
    <property type="protein sequence ID" value="CAD8190204.1"/>
    <property type="molecule type" value="Genomic_DNA"/>
</dbReference>
<dbReference type="Proteomes" id="UP000683925">
    <property type="component" value="Unassembled WGS sequence"/>
</dbReference>
<evidence type="ECO:0000313" key="1">
    <source>
        <dbReference type="EMBL" id="CAD8190204.1"/>
    </source>
</evidence>
<reference evidence="1" key="1">
    <citation type="submission" date="2021-01" db="EMBL/GenBank/DDBJ databases">
        <authorList>
            <consortium name="Genoscope - CEA"/>
            <person name="William W."/>
        </authorList>
    </citation>
    <scope>NUCLEOTIDE SEQUENCE</scope>
</reference>
<dbReference type="AlphaFoldDB" id="A0A8S1WJA6"/>
<dbReference type="OMA" id="TFWDAKI"/>
<keyword evidence="2" id="KW-1185">Reference proteome</keyword>
<gene>
    <name evidence="1" type="ORF">POCTA_138.1.T0970016</name>
</gene>
<organism evidence="1 2">
    <name type="scientific">Paramecium octaurelia</name>
    <dbReference type="NCBI Taxonomy" id="43137"/>
    <lineage>
        <taxon>Eukaryota</taxon>
        <taxon>Sar</taxon>
        <taxon>Alveolata</taxon>
        <taxon>Ciliophora</taxon>
        <taxon>Intramacronucleata</taxon>
        <taxon>Oligohymenophorea</taxon>
        <taxon>Peniculida</taxon>
        <taxon>Parameciidae</taxon>
        <taxon>Paramecium</taxon>
    </lineage>
</organism>
<accession>A0A8S1WJA6</accession>
<name>A0A8S1WJA6_PAROT</name>
<dbReference type="OrthoDB" id="304142at2759"/>
<protein>
    <submittedName>
        <fullName evidence="1">Uncharacterized protein</fullName>
    </submittedName>
</protein>
<evidence type="ECO:0000313" key="2">
    <source>
        <dbReference type="Proteomes" id="UP000683925"/>
    </source>
</evidence>
<proteinExistence type="predicted"/>